<evidence type="ECO:0000256" key="1">
    <source>
        <dbReference type="SAM" id="MobiDB-lite"/>
    </source>
</evidence>
<evidence type="ECO:0000313" key="2">
    <source>
        <dbReference type="EMBL" id="GAA4996731.1"/>
    </source>
</evidence>
<evidence type="ECO:0000313" key="3">
    <source>
        <dbReference type="Proteomes" id="UP001500466"/>
    </source>
</evidence>
<dbReference type="EMBL" id="BAABHS010000063">
    <property type="protein sequence ID" value="GAA4996731.1"/>
    <property type="molecule type" value="Genomic_DNA"/>
</dbReference>
<name>A0ABP9IFF2_9ACTN</name>
<comment type="caution">
    <text evidence="2">The sequence shown here is derived from an EMBL/GenBank/DDBJ whole genome shotgun (WGS) entry which is preliminary data.</text>
</comment>
<reference evidence="3" key="1">
    <citation type="journal article" date="2019" name="Int. J. Syst. Evol. Microbiol.">
        <title>The Global Catalogue of Microorganisms (GCM) 10K type strain sequencing project: providing services to taxonomists for standard genome sequencing and annotation.</title>
        <authorList>
            <consortium name="The Broad Institute Genomics Platform"/>
            <consortium name="The Broad Institute Genome Sequencing Center for Infectious Disease"/>
            <person name="Wu L."/>
            <person name="Ma J."/>
        </authorList>
    </citation>
    <scope>NUCLEOTIDE SEQUENCE [LARGE SCALE GENOMIC DNA]</scope>
    <source>
        <strain evidence="3">JCM 17986</strain>
    </source>
</reference>
<sequence length="116" mass="12135">MRTTARSPLKAPPSSVAPSTSGCTELTKRQLKHSYPPTAGGIYSLTDLTHSQFGRDAFGGTVAYLSDADDPLEPSLFEAEPYGGRTSGKNLGTEKPVNPASSPVNRTSAANKPEAV</sequence>
<dbReference type="PROSITE" id="PS51257">
    <property type="entry name" value="PROKAR_LIPOPROTEIN"/>
    <property type="match status" value="1"/>
</dbReference>
<gene>
    <name evidence="2" type="ORF">GCM10023205_82480</name>
</gene>
<accession>A0ABP9IFF2</accession>
<keyword evidence="3" id="KW-1185">Reference proteome</keyword>
<organism evidence="2 3">
    <name type="scientific">Yinghuangia aomiensis</name>
    <dbReference type="NCBI Taxonomy" id="676205"/>
    <lineage>
        <taxon>Bacteria</taxon>
        <taxon>Bacillati</taxon>
        <taxon>Actinomycetota</taxon>
        <taxon>Actinomycetes</taxon>
        <taxon>Kitasatosporales</taxon>
        <taxon>Streptomycetaceae</taxon>
        <taxon>Yinghuangia</taxon>
    </lineage>
</organism>
<feature type="region of interest" description="Disordered" evidence="1">
    <location>
        <begin position="1"/>
        <end position="37"/>
    </location>
</feature>
<dbReference type="Proteomes" id="UP001500466">
    <property type="component" value="Unassembled WGS sequence"/>
</dbReference>
<feature type="compositionally biased region" description="Polar residues" evidence="1">
    <location>
        <begin position="99"/>
        <end position="110"/>
    </location>
</feature>
<protein>
    <submittedName>
        <fullName evidence="2">Uncharacterized protein</fullName>
    </submittedName>
</protein>
<proteinExistence type="predicted"/>
<feature type="region of interest" description="Disordered" evidence="1">
    <location>
        <begin position="69"/>
        <end position="116"/>
    </location>
</feature>